<keyword evidence="4" id="KW-1185">Reference proteome</keyword>
<feature type="compositionally biased region" description="Low complexity" evidence="1">
    <location>
        <begin position="97"/>
        <end position="118"/>
    </location>
</feature>
<feature type="compositionally biased region" description="Polar residues" evidence="1">
    <location>
        <begin position="60"/>
        <end position="96"/>
    </location>
</feature>
<accession>A0A3D9UKB5</accession>
<dbReference type="Pfam" id="PF14110">
    <property type="entry name" value="DUF4282"/>
    <property type="match status" value="1"/>
</dbReference>
<dbReference type="InterPro" id="IPR025557">
    <property type="entry name" value="DUF4282"/>
</dbReference>
<feature type="transmembrane region" description="Helical" evidence="2">
    <location>
        <begin position="156"/>
        <end position="178"/>
    </location>
</feature>
<gene>
    <name evidence="3" type="ORF">DFJ65_0717</name>
</gene>
<keyword evidence="2" id="KW-1133">Transmembrane helix</keyword>
<evidence type="ECO:0000256" key="2">
    <source>
        <dbReference type="SAM" id="Phobius"/>
    </source>
</evidence>
<feature type="region of interest" description="Disordered" evidence="1">
    <location>
        <begin position="1"/>
        <end position="131"/>
    </location>
</feature>
<reference evidence="3 4" key="1">
    <citation type="submission" date="2018-08" db="EMBL/GenBank/DDBJ databases">
        <title>Sequencing the genomes of 1000 actinobacteria strains.</title>
        <authorList>
            <person name="Klenk H.-P."/>
        </authorList>
    </citation>
    <scope>NUCLEOTIDE SEQUENCE [LARGE SCALE GENOMIC DNA]</scope>
    <source>
        <strain evidence="3 4">DSM 22967</strain>
    </source>
</reference>
<feature type="compositionally biased region" description="Low complexity" evidence="1">
    <location>
        <begin position="36"/>
        <end position="47"/>
    </location>
</feature>
<keyword evidence="2" id="KW-0472">Membrane</keyword>
<name>A0A3D9UKB5_9MICO</name>
<protein>
    <submittedName>
        <fullName evidence="3">Uncharacterized protein DUF4282</fullName>
    </submittedName>
</protein>
<sequence length="234" mass="24108">MSQPTGGSWNNGQGGSLGQNWGGSSEQDAQGQGSLGQNWGSGSEQSSGGQGSPGQGWDASGSQESNAQTQQWGGESSGSNAGQQSAYGQGSYNQGDYGQQSPGQSDYGQQSSGQSGYGATAHQSQGGGFQTPKAAGEGIGALFSDLKFTRSLTEGLAQLTFLGVVVWAVLKFLANTIHNFGSTDYGGADVKNMGTFDAIMHLFADLVWLVLVVAIVRILLELAINVAKIAKNRD</sequence>
<proteinExistence type="predicted"/>
<organism evidence="3 4">
    <name type="scientific">Calidifontibacter indicus</name>
    <dbReference type="NCBI Taxonomy" id="419650"/>
    <lineage>
        <taxon>Bacteria</taxon>
        <taxon>Bacillati</taxon>
        <taxon>Actinomycetota</taxon>
        <taxon>Actinomycetes</taxon>
        <taxon>Micrococcales</taxon>
        <taxon>Dermacoccaceae</taxon>
        <taxon>Calidifontibacter</taxon>
    </lineage>
</organism>
<feature type="transmembrane region" description="Helical" evidence="2">
    <location>
        <begin position="198"/>
        <end position="220"/>
    </location>
</feature>
<dbReference type="RefSeq" id="WP_115921839.1">
    <property type="nucleotide sequence ID" value="NZ_QTUA01000001.1"/>
</dbReference>
<dbReference type="OrthoDB" id="5149821at2"/>
<feature type="compositionally biased region" description="Low complexity" evidence="1">
    <location>
        <begin position="1"/>
        <end position="11"/>
    </location>
</feature>
<evidence type="ECO:0000256" key="1">
    <source>
        <dbReference type="SAM" id="MobiDB-lite"/>
    </source>
</evidence>
<dbReference type="AlphaFoldDB" id="A0A3D9UKB5"/>
<evidence type="ECO:0000313" key="4">
    <source>
        <dbReference type="Proteomes" id="UP000256253"/>
    </source>
</evidence>
<evidence type="ECO:0000313" key="3">
    <source>
        <dbReference type="EMBL" id="REF29749.1"/>
    </source>
</evidence>
<dbReference type="Proteomes" id="UP000256253">
    <property type="component" value="Unassembled WGS sequence"/>
</dbReference>
<dbReference type="EMBL" id="QTUA01000001">
    <property type="protein sequence ID" value="REF29749.1"/>
    <property type="molecule type" value="Genomic_DNA"/>
</dbReference>
<feature type="compositionally biased region" description="Gly residues" evidence="1">
    <location>
        <begin position="12"/>
        <end position="21"/>
    </location>
</feature>
<comment type="caution">
    <text evidence="3">The sequence shown here is derived from an EMBL/GenBank/DDBJ whole genome shotgun (WGS) entry which is preliminary data.</text>
</comment>
<keyword evidence="2" id="KW-0812">Transmembrane</keyword>